<evidence type="ECO:0000313" key="3">
    <source>
        <dbReference type="EMBL" id="KER29178.1"/>
    </source>
</evidence>
<dbReference type="GeneID" id="20327586"/>
<keyword evidence="2" id="KW-1133">Transmembrane helix</keyword>
<feature type="non-terminal residue" evidence="3">
    <location>
        <position position="1"/>
    </location>
</feature>
<accession>A0A074ZP71</accession>
<dbReference type="EMBL" id="KL596683">
    <property type="protein sequence ID" value="KER29178.1"/>
    <property type="molecule type" value="Genomic_DNA"/>
</dbReference>
<keyword evidence="2" id="KW-0812">Transmembrane</keyword>
<evidence type="ECO:0000256" key="2">
    <source>
        <dbReference type="SAM" id="Phobius"/>
    </source>
</evidence>
<evidence type="ECO:0000313" key="4">
    <source>
        <dbReference type="Proteomes" id="UP000054324"/>
    </source>
</evidence>
<keyword evidence="4" id="KW-1185">Reference proteome</keyword>
<name>A0A074ZP71_OPIVI</name>
<proteinExistence type="predicted"/>
<evidence type="ECO:0000256" key="1">
    <source>
        <dbReference type="SAM" id="MobiDB-lite"/>
    </source>
</evidence>
<dbReference type="KEGG" id="ovi:T265_13419"/>
<reference evidence="3 4" key="1">
    <citation type="submission" date="2013-11" db="EMBL/GenBank/DDBJ databases">
        <title>Opisthorchis viverrini - life in the bile duct.</title>
        <authorList>
            <person name="Young N.D."/>
            <person name="Nagarajan N."/>
            <person name="Lin S.J."/>
            <person name="Korhonen P.K."/>
            <person name="Jex A.R."/>
            <person name="Hall R.S."/>
            <person name="Safavi-Hemami H."/>
            <person name="Kaewkong W."/>
            <person name="Bertrand D."/>
            <person name="Gao S."/>
            <person name="Seet Q."/>
            <person name="Wongkham S."/>
            <person name="Teh B.T."/>
            <person name="Wongkham C."/>
            <person name="Intapan P.M."/>
            <person name="Maleewong W."/>
            <person name="Yang X."/>
            <person name="Hu M."/>
            <person name="Wang Z."/>
            <person name="Hofmann A."/>
            <person name="Sternberg P.W."/>
            <person name="Tan P."/>
            <person name="Wang J."/>
            <person name="Gasser R.B."/>
        </authorList>
    </citation>
    <scope>NUCLEOTIDE SEQUENCE [LARGE SCALE GENOMIC DNA]</scope>
</reference>
<dbReference type="RefSeq" id="XP_009167068.1">
    <property type="nucleotide sequence ID" value="XM_009168804.1"/>
</dbReference>
<feature type="transmembrane region" description="Helical" evidence="2">
    <location>
        <begin position="78"/>
        <end position="100"/>
    </location>
</feature>
<feature type="non-terminal residue" evidence="3">
    <location>
        <position position="108"/>
    </location>
</feature>
<organism evidence="3 4">
    <name type="scientific">Opisthorchis viverrini</name>
    <name type="common">Southeast Asian liver fluke</name>
    <dbReference type="NCBI Taxonomy" id="6198"/>
    <lineage>
        <taxon>Eukaryota</taxon>
        <taxon>Metazoa</taxon>
        <taxon>Spiralia</taxon>
        <taxon>Lophotrochozoa</taxon>
        <taxon>Platyhelminthes</taxon>
        <taxon>Trematoda</taxon>
        <taxon>Digenea</taxon>
        <taxon>Opisthorchiida</taxon>
        <taxon>Opisthorchiata</taxon>
        <taxon>Opisthorchiidae</taxon>
        <taxon>Opisthorchis</taxon>
    </lineage>
</organism>
<dbReference type="AlphaFoldDB" id="A0A074ZP71"/>
<sequence length="108" mass="11985">RNSTRTRFTAHSQVLLRPRSRSHIRLAKNPGHLPSGPNSQSRPSIGRMLVANGASRTRRNSQKFVSAYATHTKSYTSVVDFVFGVTILCVPLVAVLPWTLAWEAQAEN</sequence>
<protein>
    <submittedName>
        <fullName evidence="3">Uncharacterized protein</fullName>
    </submittedName>
</protein>
<gene>
    <name evidence="3" type="ORF">T265_13419</name>
</gene>
<keyword evidence="2" id="KW-0472">Membrane</keyword>
<dbReference type="Proteomes" id="UP000054324">
    <property type="component" value="Unassembled WGS sequence"/>
</dbReference>
<dbReference type="CTD" id="20327586"/>
<feature type="region of interest" description="Disordered" evidence="1">
    <location>
        <begin position="25"/>
        <end position="45"/>
    </location>
</feature>